<evidence type="ECO:0000256" key="3">
    <source>
        <dbReference type="ARBA" id="ARBA00022741"/>
    </source>
</evidence>
<dbReference type="InterPro" id="IPR036121">
    <property type="entry name" value="ATPase_F1/V1/A1_a/bsu_N_sf"/>
</dbReference>
<dbReference type="SUPFAM" id="SSF50615">
    <property type="entry name" value="N-terminal domain of alpha and beta subunits of F1 ATP synthase"/>
    <property type="match status" value="1"/>
</dbReference>
<reference evidence="11" key="2">
    <citation type="journal article" date="2014" name="ISME J.">
        <title>Microbial stratification in low pH oxic and suboxic macroscopic growths along an acid mine drainage.</title>
        <authorList>
            <person name="Mendez-Garcia C."/>
            <person name="Mesa V."/>
            <person name="Sprenger R.R."/>
            <person name="Richter M."/>
            <person name="Diez M.S."/>
            <person name="Solano J."/>
            <person name="Bargiela R."/>
            <person name="Golyshina O.V."/>
            <person name="Manteca A."/>
            <person name="Ramos J.L."/>
            <person name="Gallego J.R."/>
            <person name="Llorente I."/>
            <person name="Martins Dos Santos V.A."/>
            <person name="Jensen O.N."/>
            <person name="Pelaez A.I."/>
            <person name="Sanchez J."/>
            <person name="Ferrer M."/>
        </authorList>
    </citation>
    <scope>NUCLEOTIDE SEQUENCE</scope>
</reference>
<dbReference type="GO" id="GO:0046961">
    <property type="term" value="F:proton-transporting ATPase activity, rotational mechanism"/>
    <property type="evidence" value="ECO:0007669"/>
    <property type="project" value="InterPro"/>
</dbReference>
<dbReference type="InterPro" id="IPR000194">
    <property type="entry name" value="ATPase_F1/V1/A1_a/bsu_nucl-bd"/>
</dbReference>
<dbReference type="InterPro" id="IPR022878">
    <property type="entry name" value="V-ATPase_asu"/>
</dbReference>
<dbReference type="Gene3D" id="2.40.30.20">
    <property type="match status" value="1"/>
</dbReference>
<keyword evidence="3" id="KW-0547">Nucleotide-binding</keyword>
<dbReference type="Pfam" id="PF16886">
    <property type="entry name" value="ATP-synt_ab_Xtn"/>
    <property type="match status" value="1"/>
</dbReference>
<keyword evidence="2" id="KW-0813">Transport</keyword>
<dbReference type="SUPFAM" id="SSF52540">
    <property type="entry name" value="P-loop containing nucleoside triphosphate hydrolases"/>
    <property type="match status" value="1"/>
</dbReference>
<evidence type="ECO:0000256" key="2">
    <source>
        <dbReference type="ARBA" id="ARBA00022448"/>
    </source>
</evidence>
<keyword evidence="5" id="KW-0067">ATP-binding</keyword>
<dbReference type="Pfam" id="PF02874">
    <property type="entry name" value="ATP-synt_ab_N"/>
    <property type="match status" value="1"/>
</dbReference>
<evidence type="ECO:0000313" key="11">
    <source>
        <dbReference type="EMBL" id="EQD28875.1"/>
    </source>
</evidence>
<organism evidence="11">
    <name type="scientific">mine drainage metagenome</name>
    <dbReference type="NCBI Taxonomy" id="410659"/>
    <lineage>
        <taxon>unclassified sequences</taxon>
        <taxon>metagenomes</taxon>
        <taxon>ecological metagenomes</taxon>
    </lineage>
</organism>
<dbReference type="Gene3D" id="2.40.50.100">
    <property type="match status" value="1"/>
</dbReference>
<keyword evidence="4" id="KW-0375">Hydrogen ion transport</keyword>
<comment type="caution">
    <text evidence="11">The sequence shown here is derived from an EMBL/GenBank/DDBJ whole genome shotgun (WGS) entry which is preliminary data.</text>
</comment>
<gene>
    <name evidence="11" type="ORF">B1B_18845</name>
</gene>
<feature type="domain" description="ATPase F1/V1/A1 complex alpha/beta subunit nucleotide-binding" evidence="8">
    <location>
        <begin position="209"/>
        <end position="367"/>
    </location>
</feature>
<dbReference type="GO" id="GO:0046034">
    <property type="term" value="P:ATP metabolic process"/>
    <property type="evidence" value="ECO:0007669"/>
    <property type="project" value="InterPro"/>
</dbReference>
<dbReference type="CDD" id="cd01134">
    <property type="entry name" value="V_A-ATPase_A"/>
    <property type="match status" value="1"/>
</dbReference>
<feature type="non-terminal residue" evidence="11">
    <location>
        <position position="368"/>
    </location>
</feature>
<evidence type="ECO:0000256" key="7">
    <source>
        <dbReference type="ARBA" id="ARBA00023065"/>
    </source>
</evidence>
<dbReference type="InterPro" id="IPR031686">
    <property type="entry name" value="ATP-synth_a_Xtn"/>
</dbReference>
<reference evidence="11" key="1">
    <citation type="submission" date="2013-08" db="EMBL/GenBank/DDBJ databases">
        <authorList>
            <person name="Mendez C."/>
            <person name="Richter M."/>
            <person name="Ferrer M."/>
            <person name="Sanchez J."/>
        </authorList>
    </citation>
    <scope>NUCLEOTIDE SEQUENCE</scope>
</reference>
<evidence type="ECO:0000256" key="1">
    <source>
        <dbReference type="ARBA" id="ARBA00008936"/>
    </source>
</evidence>
<dbReference type="FunFam" id="2.40.30.20:FF:000002">
    <property type="entry name" value="V-type proton ATPase catalytic subunit A"/>
    <property type="match status" value="1"/>
</dbReference>
<dbReference type="NCBIfam" id="NF003220">
    <property type="entry name" value="PRK04192.1"/>
    <property type="match status" value="1"/>
</dbReference>
<feature type="domain" description="ATPsynthase alpha/beta subunit barrel-sandwich" evidence="10">
    <location>
        <begin position="107"/>
        <end position="191"/>
    </location>
</feature>
<dbReference type="InterPro" id="IPR023366">
    <property type="entry name" value="ATP_synth_asu-like_sf"/>
</dbReference>
<evidence type="ECO:0000256" key="5">
    <source>
        <dbReference type="ARBA" id="ARBA00022840"/>
    </source>
</evidence>
<evidence type="ECO:0000256" key="4">
    <source>
        <dbReference type="ARBA" id="ARBA00022781"/>
    </source>
</evidence>
<evidence type="ECO:0000256" key="6">
    <source>
        <dbReference type="ARBA" id="ARBA00022967"/>
    </source>
</evidence>
<comment type="similarity">
    <text evidence="1">Belongs to the ATPase alpha/beta chains family.</text>
</comment>
<dbReference type="Gene3D" id="3.40.50.300">
    <property type="entry name" value="P-loop containing nucleotide triphosphate hydrolases"/>
    <property type="match status" value="1"/>
</dbReference>
<proteinExistence type="inferred from homology"/>
<dbReference type="Pfam" id="PF00006">
    <property type="entry name" value="ATP-synt_ab"/>
    <property type="match status" value="1"/>
</dbReference>
<dbReference type="PANTHER" id="PTHR43607">
    <property type="entry name" value="V-TYPE PROTON ATPASE CATALYTIC SUBUNIT A"/>
    <property type="match status" value="1"/>
</dbReference>
<sequence length="368" mass="39985">MGKVVKVSGPVIDGEDIKNAKMFDVVRVGEMGLVGEIIRIVGNIATIQVYEDTSGIKPGEAIVNTELPLSVELGPGLLTSIYDGIQRPLDVLRTMSGDFISRGLTAPSLDRKKKWNFKLLVKKGDQVSPGTILGEVQETDLIKHMIMVPPGVSGTVGSISNGDFTVDEDIGTLKSGGKNIPIRMMQTWPVRHSRKVIGKLPPTEPLITGQRVIDTLFPVAKGGTVAVPGPFGSGKTVVQHQLSKWADSDIVVYVGCGERGNEMTEILTTFPELLDPKSGKPLMERTVLIANTSNMPVAAREASIYTGISIAEYYRDMGYNIALMADSTSRWAEALREISGRLEEMPGEEGYPAYLGRRLSEFYERSGF</sequence>
<dbReference type="InterPro" id="IPR027417">
    <property type="entry name" value="P-loop_NTPase"/>
</dbReference>
<dbReference type="AlphaFoldDB" id="T0ZGK7"/>
<dbReference type="PANTHER" id="PTHR43607:SF1">
    <property type="entry name" value="H(+)-TRANSPORTING TWO-SECTOR ATPASE"/>
    <property type="match status" value="1"/>
</dbReference>
<keyword evidence="7" id="KW-0406">Ion transport</keyword>
<dbReference type="GO" id="GO:0005524">
    <property type="term" value="F:ATP binding"/>
    <property type="evidence" value="ECO:0007669"/>
    <property type="project" value="UniProtKB-KW"/>
</dbReference>
<feature type="domain" description="ATPase F1/V1/A1 complex alpha/beta subunit N-terminal" evidence="9">
    <location>
        <begin position="4"/>
        <end position="65"/>
    </location>
</feature>
<name>T0ZGK7_9ZZZZ</name>
<evidence type="ECO:0000259" key="10">
    <source>
        <dbReference type="Pfam" id="PF16886"/>
    </source>
</evidence>
<accession>T0ZGK7</accession>
<dbReference type="InterPro" id="IPR004100">
    <property type="entry name" value="ATPase_F1/V1/A1_a/bsu_N"/>
</dbReference>
<evidence type="ECO:0000259" key="8">
    <source>
        <dbReference type="Pfam" id="PF00006"/>
    </source>
</evidence>
<protein>
    <submittedName>
        <fullName evidence="11">Sodium-transporting two-sector ATPase</fullName>
    </submittedName>
</protein>
<dbReference type="EMBL" id="AUZY01012643">
    <property type="protein sequence ID" value="EQD28875.1"/>
    <property type="molecule type" value="Genomic_DNA"/>
</dbReference>
<evidence type="ECO:0000259" key="9">
    <source>
        <dbReference type="Pfam" id="PF02874"/>
    </source>
</evidence>
<keyword evidence="6" id="KW-1278">Translocase</keyword>